<evidence type="ECO:0008006" key="4">
    <source>
        <dbReference type="Google" id="ProtNLM"/>
    </source>
</evidence>
<gene>
    <name evidence="2" type="ORF">H6A32_14675</name>
</gene>
<dbReference type="PANTHER" id="PTHR30572:SF9">
    <property type="entry name" value="ABC TRANSPORTER PERMEASE PROTEIN"/>
    <property type="match status" value="1"/>
</dbReference>
<evidence type="ECO:0000313" key="3">
    <source>
        <dbReference type="Proteomes" id="UP000775686"/>
    </source>
</evidence>
<feature type="transmembrane region" description="Helical" evidence="1">
    <location>
        <begin position="379"/>
        <end position="398"/>
    </location>
</feature>
<evidence type="ECO:0000313" key="2">
    <source>
        <dbReference type="EMBL" id="MBM6745523.1"/>
    </source>
</evidence>
<keyword evidence="3" id="KW-1185">Reference proteome</keyword>
<evidence type="ECO:0000256" key="1">
    <source>
        <dbReference type="SAM" id="Phobius"/>
    </source>
</evidence>
<dbReference type="RefSeq" id="WP_087150699.1">
    <property type="nucleotide sequence ID" value="NZ_JACJKH010000037.1"/>
</dbReference>
<feature type="transmembrane region" description="Helical" evidence="1">
    <location>
        <begin position="337"/>
        <end position="359"/>
    </location>
</feature>
<feature type="transmembrane region" description="Helical" evidence="1">
    <location>
        <begin position="292"/>
        <end position="316"/>
    </location>
</feature>
<dbReference type="Proteomes" id="UP000775686">
    <property type="component" value="Unassembled WGS sequence"/>
</dbReference>
<reference evidence="2 3" key="1">
    <citation type="journal article" date="2021" name="Sci. Rep.">
        <title>The distribution of antibiotic resistance genes in chicken gut microbiota commensals.</title>
        <authorList>
            <person name="Juricova H."/>
            <person name="Matiasovicova J."/>
            <person name="Kubasova T."/>
            <person name="Cejkova D."/>
            <person name="Rychlik I."/>
        </authorList>
    </citation>
    <scope>NUCLEOTIDE SEQUENCE [LARGE SCALE GENOMIC DNA]</scope>
    <source>
        <strain evidence="2 3">An770</strain>
    </source>
</reference>
<protein>
    <recommendedName>
        <fullName evidence="4">FtsX-like permease family protein</fullName>
    </recommendedName>
</protein>
<organism evidence="2 3">
    <name type="scientific">Drancourtella massiliensis</name>
    <dbReference type="NCBI Taxonomy" id="1632013"/>
    <lineage>
        <taxon>Bacteria</taxon>
        <taxon>Bacillati</taxon>
        <taxon>Bacillota</taxon>
        <taxon>Clostridia</taxon>
        <taxon>Eubacteriales</taxon>
        <taxon>Oscillospiraceae</taxon>
        <taxon>Drancourtella</taxon>
    </lineage>
</organism>
<dbReference type="InterPro" id="IPR050250">
    <property type="entry name" value="Macrolide_Exporter_MacB"/>
</dbReference>
<comment type="caution">
    <text evidence="2">The sequence shown here is derived from an EMBL/GenBank/DDBJ whole genome shotgun (WGS) entry which is preliminary data.</text>
</comment>
<name>A0ABS2ELN4_9FIRM</name>
<keyword evidence="1" id="KW-1133">Transmembrane helix</keyword>
<dbReference type="PANTHER" id="PTHR30572">
    <property type="entry name" value="MEMBRANE COMPONENT OF TRANSPORTER-RELATED"/>
    <property type="match status" value="1"/>
</dbReference>
<keyword evidence="1" id="KW-0812">Transmembrane</keyword>
<proteinExistence type="predicted"/>
<dbReference type="EMBL" id="JACJKH010000037">
    <property type="protein sequence ID" value="MBM6745523.1"/>
    <property type="molecule type" value="Genomic_DNA"/>
</dbReference>
<keyword evidence="1" id="KW-0472">Membrane</keyword>
<accession>A0ABS2ELN4</accession>
<sequence length="420" mass="47433">MKLLRLSIKEIRKKKFFSILILLVCVIAMQTVLSAITNATSAAYQQKIFESNIGVDMEQVLHLDYQYTEESPEFANVIRQYLDYIKELPGVQAVGQFDATGMYFSELENMDEYRAINGELLKGQKYENYPGISQLLSIDEEMLSFIKGGITEYATTTSGLLPLYVSEIFKDILSEGQILTDERTGDQYEIVGYIPTGAKWVEEDDLIRFPLISLKGWFIAPFTEQSRNDIMTQLSSLHNTYILLSDSADINFLKEQISTYPLQHGFEASAMLLSDEYKVYQSETATFTIRQMILAIFISIMAISSVVAVFTTNALLKKKQYGIWIANGFTLSDIAAEIAIEIFIIIFCSGIFAWGMKWIEFARSTDLFKTVLLTAHIRYTLPICIVVIFILTGIAALIPITKLLKYQPCELIGGDTNGND</sequence>